<dbReference type="Gene3D" id="1.10.510.10">
    <property type="entry name" value="Transferase(Phosphotransferase) domain 1"/>
    <property type="match status" value="1"/>
</dbReference>
<dbReference type="Pfam" id="PF00069">
    <property type="entry name" value="Pkinase"/>
    <property type="match status" value="1"/>
</dbReference>
<reference evidence="3 4" key="1">
    <citation type="journal article" date="2016" name="Mol. Biol. Evol.">
        <title>Comparative Genomics of Early-Diverging Mushroom-Forming Fungi Provides Insights into the Origins of Lignocellulose Decay Capabilities.</title>
        <authorList>
            <person name="Nagy L.G."/>
            <person name="Riley R."/>
            <person name="Tritt A."/>
            <person name="Adam C."/>
            <person name="Daum C."/>
            <person name="Floudas D."/>
            <person name="Sun H."/>
            <person name="Yadav J.S."/>
            <person name="Pangilinan J."/>
            <person name="Larsson K.H."/>
            <person name="Matsuura K."/>
            <person name="Barry K."/>
            <person name="Labutti K."/>
            <person name="Kuo R."/>
            <person name="Ohm R.A."/>
            <person name="Bhattacharya S.S."/>
            <person name="Shirouzu T."/>
            <person name="Yoshinaga Y."/>
            <person name="Martin F.M."/>
            <person name="Grigoriev I.V."/>
            <person name="Hibbett D.S."/>
        </authorList>
    </citation>
    <scope>NUCLEOTIDE SEQUENCE [LARGE SCALE GENOMIC DNA]</scope>
    <source>
        <strain evidence="3 4">HHB9708</strain>
    </source>
</reference>
<sequence>MLESFSSAISRRSKTTRPKFPSEYDRHSETQDTLARTTQDHINMMDDPDFLTTYGPDVASARERTMCSLGQLRLQDRKASSDKEKQRIDQVFTVTQQSVWDIGIEVTSTKRALLNRKGQHTLPCQEGTIYYKSETNAAGGFGVVRKAWFEPNDTSSVKSRYIAMKTAKVEDEDVEAVRRQALREAAIWRSLRHENINPFFDMFETTLPGDELPVVTLLSPWADPLCPGAQDATASSFLREISNCEHTLTILSGILEGLRYMHELPDAVYHGDLKGNNVLLFGTPRNPVAKLTDFGLSKICSPIPNGATKVGGNVFWTAPEIARWVEDASEEIGHAERAKRTLTAEADVWGFGMTAFELITRARPMRERDHLGISLSILYAESSEYIDEELAEYLDCIPNLLRSFLASCLTADPSKRPSVSELKKRWDSLVAEPQGPASMPWPELLKTVPPAHSIYYPPTNPGALDQIASWRNSAKPRRDARKAKYKLVTLKA</sequence>
<evidence type="ECO:0000259" key="2">
    <source>
        <dbReference type="PROSITE" id="PS50011"/>
    </source>
</evidence>
<protein>
    <submittedName>
        <fullName evidence="3">Kinase-like protein</fullName>
    </submittedName>
</protein>
<feature type="region of interest" description="Disordered" evidence="1">
    <location>
        <begin position="1"/>
        <end position="33"/>
    </location>
</feature>
<dbReference type="Gene3D" id="3.30.200.20">
    <property type="entry name" value="Phosphorylase Kinase, domain 1"/>
    <property type="match status" value="1"/>
</dbReference>
<dbReference type="GO" id="GO:0004674">
    <property type="term" value="F:protein serine/threonine kinase activity"/>
    <property type="evidence" value="ECO:0007669"/>
    <property type="project" value="TreeGrafter"/>
</dbReference>
<dbReference type="PANTHER" id="PTHR44329">
    <property type="entry name" value="SERINE/THREONINE-PROTEIN KINASE TNNI3K-RELATED"/>
    <property type="match status" value="1"/>
</dbReference>
<organism evidence="3 4">
    <name type="scientific">Sistotremastrum niveocremeum HHB9708</name>
    <dbReference type="NCBI Taxonomy" id="1314777"/>
    <lineage>
        <taxon>Eukaryota</taxon>
        <taxon>Fungi</taxon>
        <taxon>Dikarya</taxon>
        <taxon>Basidiomycota</taxon>
        <taxon>Agaricomycotina</taxon>
        <taxon>Agaricomycetes</taxon>
        <taxon>Sistotremastrales</taxon>
        <taxon>Sistotremastraceae</taxon>
        <taxon>Sertulicium</taxon>
        <taxon>Sertulicium niveocremeum</taxon>
    </lineage>
</organism>
<name>A0A164QMC4_9AGAM</name>
<dbReference type="PROSITE" id="PS00108">
    <property type="entry name" value="PROTEIN_KINASE_ST"/>
    <property type="match status" value="1"/>
</dbReference>
<proteinExistence type="predicted"/>
<dbReference type="InterPro" id="IPR051681">
    <property type="entry name" value="Ser/Thr_Kinases-Pseudokinases"/>
</dbReference>
<feature type="domain" description="Protein kinase" evidence="2">
    <location>
        <begin position="130"/>
        <end position="430"/>
    </location>
</feature>
<dbReference type="InterPro" id="IPR000719">
    <property type="entry name" value="Prot_kinase_dom"/>
</dbReference>
<dbReference type="InterPro" id="IPR008271">
    <property type="entry name" value="Ser/Thr_kinase_AS"/>
</dbReference>
<dbReference type="InterPro" id="IPR011009">
    <property type="entry name" value="Kinase-like_dom_sf"/>
</dbReference>
<feature type="compositionally biased region" description="Polar residues" evidence="1">
    <location>
        <begin position="1"/>
        <end position="10"/>
    </location>
</feature>
<evidence type="ECO:0000256" key="1">
    <source>
        <dbReference type="SAM" id="MobiDB-lite"/>
    </source>
</evidence>
<dbReference type="EMBL" id="KV419425">
    <property type="protein sequence ID" value="KZS89794.1"/>
    <property type="molecule type" value="Genomic_DNA"/>
</dbReference>
<keyword evidence="3" id="KW-0418">Kinase</keyword>
<dbReference type="AlphaFoldDB" id="A0A164QMC4"/>
<dbReference type="SMART" id="SM00220">
    <property type="entry name" value="S_TKc"/>
    <property type="match status" value="1"/>
</dbReference>
<evidence type="ECO:0000313" key="4">
    <source>
        <dbReference type="Proteomes" id="UP000076722"/>
    </source>
</evidence>
<keyword evidence="3" id="KW-0808">Transferase</keyword>
<keyword evidence="4" id="KW-1185">Reference proteome</keyword>
<accession>A0A164QMC4</accession>
<dbReference type="SUPFAM" id="SSF56112">
    <property type="entry name" value="Protein kinase-like (PK-like)"/>
    <property type="match status" value="1"/>
</dbReference>
<dbReference type="OrthoDB" id="346907at2759"/>
<gene>
    <name evidence="3" type="ORF">SISNIDRAFT_488963</name>
</gene>
<evidence type="ECO:0000313" key="3">
    <source>
        <dbReference type="EMBL" id="KZS89794.1"/>
    </source>
</evidence>
<feature type="compositionally biased region" description="Basic and acidic residues" evidence="1">
    <location>
        <begin position="20"/>
        <end position="30"/>
    </location>
</feature>
<dbReference type="PROSITE" id="PS50011">
    <property type="entry name" value="PROTEIN_KINASE_DOM"/>
    <property type="match status" value="1"/>
</dbReference>
<dbReference type="GO" id="GO:0005524">
    <property type="term" value="F:ATP binding"/>
    <property type="evidence" value="ECO:0007669"/>
    <property type="project" value="InterPro"/>
</dbReference>
<dbReference type="Proteomes" id="UP000076722">
    <property type="component" value="Unassembled WGS sequence"/>
</dbReference>